<feature type="compositionally biased region" description="Polar residues" evidence="2">
    <location>
        <begin position="412"/>
        <end position="421"/>
    </location>
</feature>
<reference evidence="3 4" key="1">
    <citation type="journal article" date="2019" name="Nat. Ecol. Evol.">
        <title>Megaphylogeny resolves global patterns of mushroom evolution.</title>
        <authorList>
            <person name="Varga T."/>
            <person name="Krizsan K."/>
            <person name="Foldi C."/>
            <person name="Dima B."/>
            <person name="Sanchez-Garcia M."/>
            <person name="Sanchez-Ramirez S."/>
            <person name="Szollosi G.J."/>
            <person name="Szarkandi J.G."/>
            <person name="Papp V."/>
            <person name="Albert L."/>
            <person name="Andreopoulos W."/>
            <person name="Angelini C."/>
            <person name="Antonin V."/>
            <person name="Barry K.W."/>
            <person name="Bougher N.L."/>
            <person name="Buchanan P."/>
            <person name="Buyck B."/>
            <person name="Bense V."/>
            <person name="Catcheside P."/>
            <person name="Chovatia M."/>
            <person name="Cooper J."/>
            <person name="Damon W."/>
            <person name="Desjardin D."/>
            <person name="Finy P."/>
            <person name="Geml J."/>
            <person name="Haridas S."/>
            <person name="Hughes K."/>
            <person name="Justo A."/>
            <person name="Karasinski D."/>
            <person name="Kautmanova I."/>
            <person name="Kiss B."/>
            <person name="Kocsube S."/>
            <person name="Kotiranta H."/>
            <person name="LaButti K.M."/>
            <person name="Lechner B.E."/>
            <person name="Liimatainen K."/>
            <person name="Lipzen A."/>
            <person name="Lukacs Z."/>
            <person name="Mihaltcheva S."/>
            <person name="Morgado L.N."/>
            <person name="Niskanen T."/>
            <person name="Noordeloos M.E."/>
            <person name="Ohm R.A."/>
            <person name="Ortiz-Santana B."/>
            <person name="Ovrebo C."/>
            <person name="Racz N."/>
            <person name="Riley R."/>
            <person name="Savchenko A."/>
            <person name="Shiryaev A."/>
            <person name="Soop K."/>
            <person name="Spirin V."/>
            <person name="Szebenyi C."/>
            <person name="Tomsovsky M."/>
            <person name="Tulloss R.E."/>
            <person name="Uehling J."/>
            <person name="Grigoriev I.V."/>
            <person name="Vagvolgyi C."/>
            <person name="Papp T."/>
            <person name="Martin F.M."/>
            <person name="Miettinen O."/>
            <person name="Hibbett D.S."/>
            <person name="Nagy L.G."/>
        </authorList>
    </citation>
    <scope>NUCLEOTIDE SEQUENCE [LARGE SCALE GENOMIC DNA]</scope>
    <source>
        <strain evidence="3 4">CBS 121175</strain>
    </source>
</reference>
<dbReference type="EMBL" id="ML210151">
    <property type="protein sequence ID" value="TFK29133.1"/>
    <property type="molecule type" value="Genomic_DNA"/>
</dbReference>
<sequence>MSAPQMSTTEDIVANADYHTQLLSSIADLEYANSALKQHSSYLSDLEQQLSASEQKITELAKQTKKERKEHERLRDSTARRLAAKLTGQKGKFEAREGKEEREYVEALQNEMVERDQSNMLNHLLAEALTAKDDLEQKAKKYESLQKELHSLYGRVFDGPSGAYPEEDSLEYDVHEAARRHGEAQHTLNIESQAAELLARSCVIMDRCQASVQEALSYSRYDMMGGGNMADYMERNALTNAEACAAQVEALVDQAIRICPTVQRVGRVNIATGSLMSDVFFDNFFTDMAFNKKIQNSAAQVLLANNRLRVERDSAVRRADAAGSALVDIAKDLEHKRRELFNLRRAIFESVAAQVPKPPSYETTVQNPPPTLPTSPPPPFPSPSISPNISTTNSQNRIIEAQSDVGIPENDGASSPQSWGSRNPYAAALAARTRSMSQSP</sequence>
<feature type="region of interest" description="Disordered" evidence="2">
    <location>
        <begin position="358"/>
        <end position="440"/>
    </location>
</feature>
<accession>A0A5C3L9G4</accession>
<organism evidence="3 4">
    <name type="scientific">Coprinopsis marcescibilis</name>
    <name type="common">Agaric fungus</name>
    <name type="synonym">Psathyrella marcescibilis</name>
    <dbReference type="NCBI Taxonomy" id="230819"/>
    <lineage>
        <taxon>Eukaryota</taxon>
        <taxon>Fungi</taxon>
        <taxon>Dikarya</taxon>
        <taxon>Basidiomycota</taxon>
        <taxon>Agaricomycotina</taxon>
        <taxon>Agaricomycetes</taxon>
        <taxon>Agaricomycetidae</taxon>
        <taxon>Agaricales</taxon>
        <taxon>Agaricineae</taxon>
        <taxon>Psathyrellaceae</taxon>
        <taxon>Coprinopsis</taxon>
    </lineage>
</organism>
<evidence type="ECO:0000256" key="2">
    <source>
        <dbReference type="SAM" id="MobiDB-lite"/>
    </source>
</evidence>
<protein>
    <submittedName>
        <fullName evidence="3">Uncharacterized protein</fullName>
    </submittedName>
</protein>
<keyword evidence="1" id="KW-0175">Coiled coil</keyword>
<name>A0A5C3L9G4_COPMA</name>
<dbReference type="AlphaFoldDB" id="A0A5C3L9G4"/>
<evidence type="ECO:0000313" key="3">
    <source>
        <dbReference type="EMBL" id="TFK29133.1"/>
    </source>
</evidence>
<evidence type="ECO:0000256" key="1">
    <source>
        <dbReference type="SAM" id="Coils"/>
    </source>
</evidence>
<evidence type="ECO:0000313" key="4">
    <source>
        <dbReference type="Proteomes" id="UP000307440"/>
    </source>
</evidence>
<dbReference type="PANTHER" id="PTHR21974:SF2">
    <property type="entry name" value="RE15880P"/>
    <property type="match status" value="1"/>
</dbReference>
<dbReference type="PANTHER" id="PTHR21974">
    <property type="entry name" value="RE15880P"/>
    <property type="match status" value="1"/>
</dbReference>
<feature type="compositionally biased region" description="Low complexity" evidence="2">
    <location>
        <begin position="385"/>
        <end position="394"/>
    </location>
</feature>
<proteinExistence type="predicted"/>
<gene>
    <name evidence="3" type="ORF">FA15DRAFT_664449</name>
</gene>
<feature type="coiled-coil region" evidence="1">
    <location>
        <begin position="36"/>
        <end position="81"/>
    </location>
</feature>
<dbReference type="OrthoDB" id="2562743at2759"/>
<feature type="compositionally biased region" description="Pro residues" evidence="2">
    <location>
        <begin position="367"/>
        <end position="384"/>
    </location>
</feature>
<feature type="coiled-coil region" evidence="1">
    <location>
        <begin position="125"/>
        <end position="155"/>
    </location>
</feature>
<dbReference type="STRING" id="230819.A0A5C3L9G4"/>
<keyword evidence="4" id="KW-1185">Reference proteome</keyword>
<dbReference type="Proteomes" id="UP000307440">
    <property type="component" value="Unassembled WGS sequence"/>
</dbReference>